<dbReference type="SUPFAM" id="SSF56784">
    <property type="entry name" value="HAD-like"/>
    <property type="match status" value="1"/>
</dbReference>
<keyword evidence="2 4" id="KW-0378">Hydrolase</keyword>
<dbReference type="InterPro" id="IPR051400">
    <property type="entry name" value="HAD-like_hydrolase"/>
</dbReference>
<comment type="cofactor">
    <cofactor evidence="1">
        <name>Mg(2+)</name>
        <dbReference type="ChEBI" id="CHEBI:18420"/>
    </cofactor>
</comment>
<dbReference type="PANTHER" id="PTHR46470">
    <property type="entry name" value="N-ACYLNEURAMINATE-9-PHOSPHATASE"/>
    <property type="match status" value="1"/>
</dbReference>
<accession>A0ABV8K047</accession>
<dbReference type="SFLD" id="SFLDG01129">
    <property type="entry name" value="C1.5:_HAD__Beta-PGM__Phosphata"/>
    <property type="match status" value="1"/>
</dbReference>
<dbReference type="InterPro" id="IPR006439">
    <property type="entry name" value="HAD-SF_hydro_IA"/>
</dbReference>
<dbReference type="NCBIfam" id="TIGR01549">
    <property type="entry name" value="HAD-SF-IA-v1"/>
    <property type="match status" value="1"/>
</dbReference>
<sequence>MNKEASRNMGRFEAVFFDLDDTMYDSLSPFRKAALAVLALPADFPLETAYRRVRYHSDRLWEIYAEGHMELEEMRVQRVMLAFAEFDLAVTREQSAAVQARYIEEQGRIELSDGVLEAIALVREAGLGLGMVTNGPVEHQMAKIRALGLDRIVAADRIFISDGVGIAKPDPRIFEHVSDVTGHAPEVCLYIGDSWRNDIAGAMEAGWRSVWLNRRGAAPDTDHAPHAEIRDIRELSALLKTWLY</sequence>
<dbReference type="Proteomes" id="UP001595715">
    <property type="component" value="Unassembled WGS sequence"/>
</dbReference>
<dbReference type="Gene3D" id="3.40.50.1000">
    <property type="entry name" value="HAD superfamily/HAD-like"/>
    <property type="match status" value="1"/>
</dbReference>
<evidence type="ECO:0000313" key="4">
    <source>
        <dbReference type="EMBL" id="MFC4098602.1"/>
    </source>
</evidence>
<evidence type="ECO:0000256" key="1">
    <source>
        <dbReference type="ARBA" id="ARBA00001946"/>
    </source>
</evidence>
<keyword evidence="3" id="KW-0460">Magnesium</keyword>
<dbReference type="EC" id="3.1.3.-" evidence="4"/>
<name>A0ABV8K047_9BACL</name>
<evidence type="ECO:0000313" key="5">
    <source>
        <dbReference type="Proteomes" id="UP001595715"/>
    </source>
</evidence>
<dbReference type="PRINTS" id="PR00413">
    <property type="entry name" value="HADHALOGNASE"/>
</dbReference>
<dbReference type="InterPro" id="IPR023214">
    <property type="entry name" value="HAD_sf"/>
</dbReference>
<comment type="caution">
    <text evidence="4">The sequence shown here is derived from an EMBL/GenBank/DDBJ whole genome shotgun (WGS) entry which is preliminary data.</text>
</comment>
<dbReference type="InterPro" id="IPR036412">
    <property type="entry name" value="HAD-like_sf"/>
</dbReference>
<gene>
    <name evidence="4" type="ORF">ACFOZ8_02910</name>
</gene>
<dbReference type="Pfam" id="PF00702">
    <property type="entry name" value="Hydrolase"/>
    <property type="match status" value="1"/>
</dbReference>
<dbReference type="RefSeq" id="WP_377717251.1">
    <property type="nucleotide sequence ID" value="NZ_JBHSAM010000007.1"/>
</dbReference>
<organism evidence="4 5">
    <name type="scientific">Paenibacillus xanthanilyticus</name>
    <dbReference type="NCBI Taxonomy" id="1783531"/>
    <lineage>
        <taxon>Bacteria</taxon>
        <taxon>Bacillati</taxon>
        <taxon>Bacillota</taxon>
        <taxon>Bacilli</taxon>
        <taxon>Bacillales</taxon>
        <taxon>Paenibacillaceae</taxon>
        <taxon>Paenibacillus</taxon>
    </lineage>
</organism>
<evidence type="ECO:0000256" key="3">
    <source>
        <dbReference type="ARBA" id="ARBA00022842"/>
    </source>
</evidence>
<evidence type="ECO:0000256" key="2">
    <source>
        <dbReference type="ARBA" id="ARBA00022801"/>
    </source>
</evidence>
<proteinExistence type="predicted"/>
<dbReference type="GO" id="GO:0016787">
    <property type="term" value="F:hydrolase activity"/>
    <property type="evidence" value="ECO:0007669"/>
    <property type="project" value="UniProtKB-KW"/>
</dbReference>
<reference evidence="5" key="1">
    <citation type="journal article" date="2019" name="Int. J. Syst. Evol. Microbiol.">
        <title>The Global Catalogue of Microorganisms (GCM) 10K type strain sequencing project: providing services to taxonomists for standard genome sequencing and annotation.</title>
        <authorList>
            <consortium name="The Broad Institute Genomics Platform"/>
            <consortium name="The Broad Institute Genome Sequencing Center for Infectious Disease"/>
            <person name="Wu L."/>
            <person name="Ma J."/>
        </authorList>
    </citation>
    <scope>NUCLEOTIDE SEQUENCE [LARGE SCALE GENOMIC DNA]</scope>
    <source>
        <strain evidence="5">IBRC-M 10987</strain>
    </source>
</reference>
<dbReference type="Gene3D" id="1.20.120.710">
    <property type="entry name" value="Haloacid dehalogenase hydrolase-like domain"/>
    <property type="match status" value="1"/>
</dbReference>
<keyword evidence="5" id="KW-1185">Reference proteome</keyword>
<dbReference type="SFLD" id="SFLDS00003">
    <property type="entry name" value="Haloacid_Dehalogenase"/>
    <property type="match status" value="1"/>
</dbReference>
<protein>
    <submittedName>
        <fullName evidence="4">HAD family hydrolase</fullName>
        <ecNumber evidence="4">3.1.3.-</ecNumber>
    </submittedName>
</protein>
<dbReference type="EMBL" id="JBHSAM010000007">
    <property type="protein sequence ID" value="MFC4098602.1"/>
    <property type="molecule type" value="Genomic_DNA"/>
</dbReference>